<keyword evidence="3" id="KW-1185">Reference proteome</keyword>
<reference evidence="2" key="1">
    <citation type="journal article" date="2014" name="Int. J. Syst. Evol. Microbiol.">
        <title>Complete genome sequence of Corynebacterium casei LMG S-19264T (=DSM 44701T), isolated from a smear-ripened cheese.</title>
        <authorList>
            <consortium name="US DOE Joint Genome Institute (JGI-PGF)"/>
            <person name="Walter F."/>
            <person name="Albersmeier A."/>
            <person name="Kalinowski J."/>
            <person name="Ruckert C."/>
        </authorList>
    </citation>
    <scope>NUCLEOTIDE SEQUENCE</scope>
    <source>
        <strain evidence="2">NBRC 112290</strain>
    </source>
</reference>
<dbReference type="Pfam" id="PF00975">
    <property type="entry name" value="Thioesterase"/>
    <property type="match status" value="1"/>
</dbReference>
<dbReference type="InterPro" id="IPR020802">
    <property type="entry name" value="TesA-like"/>
</dbReference>
<evidence type="ECO:0000313" key="2">
    <source>
        <dbReference type="EMBL" id="GMA31338.1"/>
    </source>
</evidence>
<reference evidence="2" key="2">
    <citation type="submission" date="2023-02" db="EMBL/GenBank/DDBJ databases">
        <authorList>
            <person name="Sun Q."/>
            <person name="Mori K."/>
        </authorList>
    </citation>
    <scope>NUCLEOTIDE SEQUENCE</scope>
    <source>
        <strain evidence="2">NBRC 112290</strain>
    </source>
</reference>
<name>A0AA37UI54_9MICO</name>
<dbReference type="Gene3D" id="3.40.50.1820">
    <property type="entry name" value="alpha/beta hydrolase"/>
    <property type="match status" value="1"/>
</dbReference>
<dbReference type="InterPro" id="IPR029058">
    <property type="entry name" value="AB_hydrolase_fold"/>
</dbReference>
<dbReference type="SUPFAM" id="SSF53474">
    <property type="entry name" value="alpha/beta-Hydrolases"/>
    <property type="match status" value="1"/>
</dbReference>
<dbReference type="RefSeq" id="WP_284252586.1">
    <property type="nucleotide sequence ID" value="NZ_BSUM01000001.1"/>
</dbReference>
<sequence>MADSLRTILPLREQGTGAPLFAVHPASGLSWKYAVLLQHLSSRRPLLGLQMPGIAPDQPEPPTAGTIEELLDSYVGAMREVQPHGPYHLMGWSFGGRLAQHLAARLRSSGEEVALLVVLDAYPTRESALAGVAGGDAMWRGLLDANGIAAPADVELDVDAVRRLLAEVDNPLADVPVTAVERMVRRFVRLGELLDATPVPTFDGDLHVVEATREIPADRPSPSAWEAHVSGEVTSSRVGVRHSDMLADEAMPELAPVLDALLGRDEPRA</sequence>
<dbReference type="EMBL" id="BSUM01000001">
    <property type="protein sequence ID" value="GMA31338.1"/>
    <property type="molecule type" value="Genomic_DNA"/>
</dbReference>
<feature type="domain" description="Thioesterase TesA-like" evidence="1">
    <location>
        <begin position="21"/>
        <end position="262"/>
    </location>
</feature>
<gene>
    <name evidence="2" type="ORF">GCM10025875_13300</name>
</gene>
<accession>A0AA37UI54</accession>
<dbReference type="InterPro" id="IPR001031">
    <property type="entry name" value="Thioesterase"/>
</dbReference>
<evidence type="ECO:0000259" key="1">
    <source>
        <dbReference type="SMART" id="SM00824"/>
    </source>
</evidence>
<protein>
    <recommendedName>
        <fullName evidence="1">Thioesterase TesA-like domain-containing protein</fullName>
    </recommendedName>
</protein>
<evidence type="ECO:0000313" key="3">
    <source>
        <dbReference type="Proteomes" id="UP001157161"/>
    </source>
</evidence>
<dbReference type="SMART" id="SM00824">
    <property type="entry name" value="PKS_TE"/>
    <property type="match status" value="1"/>
</dbReference>
<proteinExistence type="predicted"/>
<organism evidence="2 3">
    <name type="scientific">Litorihabitans aurantiacus</name>
    <dbReference type="NCBI Taxonomy" id="1930061"/>
    <lineage>
        <taxon>Bacteria</taxon>
        <taxon>Bacillati</taxon>
        <taxon>Actinomycetota</taxon>
        <taxon>Actinomycetes</taxon>
        <taxon>Micrococcales</taxon>
        <taxon>Beutenbergiaceae</taxon>
        <taxon>Litorihabitans</taxon>
    </lineage>
</organism>
<dbReference type="Proteomes" id="UP001157161">
    <property type="component" value="Unassembled WGS sequence"/>
</dbReference>
<comment type="caution">
    <text evidence="2">The sequence shown here is derived from an EMBL/GenBank/DDBJ whole genome shotgun (WGS) entry which is preliminary data.</text>
</comment>
<dbReference type="AlphaFoldDB" id="A0AA37UI54"/>